<protein>
    <submittedName>
        <fullName evidence="1">Uncharacterized protein</fullName>
    </submittedName>
</protein>
<dbReference type="Proteomes" id="UP000255367">
    <property type="component" value="Unassembled WGS sequence"/>
</dbReference>
<dbReference type="EMBL" id="UHIO01000001">
    <property type="protein sequence ID" value="SUP40995.1"/>
    <property type="molecule type" value="Genomic_DNA"/>
</dbReference>
<evidence type="ECO:0000313" key="2">
    <source>
        <dbReference type="Proteomes" id="UP000255367"/>
    </source>
</evidence>
<gene>
    <name evidence="1" type="ORF">NCTC12020_00454</name>
</gene>
<dbReference type="AlphaFoldDB" id="A0A380NHR3"/>
<evidence type="ECO:0000313" key="1">
    <source>
        <dbReference type="EMBL" id="SUP40995.1"/>
    </source>
</evidence>
<dbReference type="OrthoDB" id="1628688at2"/>
<organism evidence="1 2">
    <name type="scientific">Veillonella criceti</name>
    <dbReference type="NCBI Taxonomy" id="103891"/>
    <lineage>
        <taxon>Bacteria</taxon>
        <taxon>Bacillati</taxon>
        <taxon>Bacillota</taxon>
        <taxon>Negativicutes</taxon>
        <taxon>Veillonellales</taxon>
        <taxon>Veillonellaceae</taxon>
        <taxon>Veillonella</taxon>
    </lineage>
</organism>
<sequence length="359" mass="41411">MSVDIIRTANDRTKLIDAGKDFKIPQYIHFFLLTLEELLKQSLLDTAVIPKLMVPFNEGYLKLVEFLKAGTYSRRHVDSIVEKFNQGYSIVLESPHVLTAQGTVHFWTYGHIIISKICHLVRYEQRYLLHNQTASTMLETYSWDDLFAVTKHSKDEKTCKSKENLEFSCGKFYVDGCKANVKLIHSLLVSLYYEGTYTNNIDQNGIRGGTMFNDNMYDKVSYHTNSHNDLKHLIYRVLQLHDGIYRLDNLVSRISKETTIQRTVIRRELTAVQRQFNTFEMSLSKLLTHTIISSQSMGAPQYLKSLAINTASLQWGLYFLTLTYGGGYIDQHGQIQLYGQWQHDSEVKSTFILTLSKTS</sequence>
<reference evidence="1 2" key="1">
    <citation type="submission" date="2018-06" db="EMBL/GenBank/DDBJ databases">
        <authorList>
            <consortium name="Pathogen Informatics"/>
            <person name="Doyle S."/>
        </authorList>
    </citation>
    <scope>NUCLEOTIDE SEQUENCE [LARGE SCALE GENOMIC DNA]</scope>
    <source>
        <strain evidence="1 2">NCTC12020</strain>
    </source>
</reference>
<dbReference type="RefSeq" id="WP_115309700.1">
    <property type="nucleotide sequence ID" value="NZ_UHIO01000001.1"/>
</dbReference>
<accession>A0A380NHR3</accession>
<name>A0A380NHR3_9FIRM</name>
<keyword evidence="2" id="KW-1185">Reference proteome</keyword>
<proteinExistence type="predicted"/>